<reference evidence="1" key="1">
    <citation type="submission" date="2018-02" db="EMBL/GenBank/DDBJ databases">
        <title>Rhizophora mucronata_Transcriptome.</title>
        <authorList>
            <person name="Meera S.P."/>
            <person name="Sreeshan A."/>
            <person name="Augustine A."/>
        </authorList>
    </citation>
    <scope>NUCLEOTIDE SEQUENCE</scope>
    <source>
        <tissue evidence="1">Leaf</tissue>
    </source>
</reference>
<dbReference type="EMBL" id="GGEC01082910">
    <property type="protein sequence ID" value="MBX63394.1"/>
    <property type="molecule type" value="Transcribed_RNA"/>
</dbReference>
<sequence>MNCPHFTFQTDTRKYLMPSPILLHECSSIR</sequence>
<dbReference type="AlphaFoldDB" id="A0A2P2Q8W8"/>
<protein>
    <submittedName>
        <fullName evidence="1">Uncharacterized protein</fullName>
    </submittedName>
</protein>
<organism evidence="1">
    <name type="scientific">Rhizophora mucronata</name>
    <name type="common">Asiatic mangrove</name>
    <dbReference type="NCBI Taxonomy" id="61149"/>
    <lineage>
        <taxon>Eukaryota</taxon>
        <taxon>Viridiplantae</taxon>
        <taxon>Streptophyta</taxon>
        <taxon>Embryophyta</taxon>
        <taxon>Tracheophyta</taxon>
        <taxon>Spermatophyta</taxon>
        <taxon>Magnoliopsida</taxon>
        <taxon>eudicotyledons</taxon>
        <taxon>Gunneridae</taxon>
        <taxon>Pentapetalae</taxon>
        <taxon>rosids</taxon>
        <taxon>fabids</taxon>
        <taxon>Malpighiales</taxon>
        <taxon>Rhizophoraceae</taxon>
        <taxon>Rhizophora</taxon>
    </lineage>
</organism>
<evidence type="ECO:0000313" key="1">
    <source>
        <dbReference type="EMBL" id="MBX63394.1"/>
    </source>
</evidence>
<proteinExistence type="predicted"/>
<accession>A0A2P2Q8W8</accession>
<name>A0A2P2Q8W8_RHIMU</name>